<dbReference type="EMBL" id="OU466858">
    <property type="protein sequence ID" value="CAH2048031.1"/>
    <property type="molecule type" value="Genomic_DNA"/>
</dbReference>
<gene>
    <name evidence="4" type="ORF">TAV2_LOCUS7026</name>
</gene>
<dbReference type="AlphaFoldDB" id="A0AAU9RUR8"/>
<reference evidence="4 5" key="1">
    <citation type="submission" date="2022-03" db="EMBL/GenBank/DDBJ databases">
        <authorList>
            <person name="Nunn A."/>
            <person name="Chopra R."/>
            <person name="Nunn A."/>
            <person name="Contreras Garrido A."/>
        </authorList>
    </citation>
    <scope>NUCLEOTIDE SEQUENCE [LARGE SCALE GENOMIC DNA]</scope>
</reference>
<keyword evidence="2" id="KW-0805">Transcription regulation</keyword>
<dbReference type="GO" id="GO:0006353">
    <property type="term" value="P:DNA-templated transcription termination"/>
    <property type="evidence" value="ECO:0007669"/>
    <property type="project" value="UniProtKB-KW"/>
</dbReference>
<keyword evidence="2" id="KW-0804">Transcription</keyword>
<comment type="similarity">
    <text evidence="1">Belongs to the mTERF family.</text>
</comment>
<dbReference type="PANTHER" id="PTHR13068:SF158">
    <property type="entry name" value="(RAPE) HYPOTHETICAL PROTEIN"/>
    <property type="match status" value="1"/>
</dbReference>
<evidence type="ECO:0000256" key="1">
    <source>
        <dbReference type="ARBA" id="ARBA00007692"/>
    </source>
</evidence>
<accession>A0AAU9RUR8</accession>
<evidence type="ECO:0008006" key="6">
    <source>
        <dbReference type="Google" id="ProtNLM"/>
    </source>
</evidence>
<keyword evidence="3" id="KW-0809">Transit peptide</keyword>
<dbReference type="PANTHER" id="PTHR13068">
    <property type="entry name" value="CGI-12 PROTEIN-RELATED"/>
    <property type="match status" value="1"/>
</dbReference>
<dbReference type="GO" id="GO:0005737">
    <property type="term" value="C:cytoplasm"/>
    <property type="evidence" value="ECO:0007669"/>
    <property type="project" value="UniProtKB-ARBA"/>
</dbReference>
<dbReference type="InterPro" id="IPR038538">
    <property type="entry name" value="MTERF_sf"/>
</dbReference>
<keyword evidence="2" id="KW-0806">Transcription termination</keyword>
<dbReference type="GO" id="GO:0003676">
    <property type="term" value="F:nucleic acid binding"/>
    <property type="evidence" value="ECO:0007669"/>
    <property type="project" value="InterPro"/>
</dbReference>
<keyword evidence="5" id="KW-1185">Reference proteome</keyword>
<dbReference type="SMART" id="SM00733">
    <property type="entry name" value="Mterf"/>
    <property type="match status" value="5"/>
</dbReference>
<evidence type="ECO:0000313" key="4">
    <source>
        <dbReference type="EMBL" id="CAH2048031.1"/>
    </source>
</evidence>
<protein>
    <recommendedName>
        <fullName evidence="6">Mitochondrial transcription termination factor family protein</fullName>
    </recommendedName>
</protein>
<name>A0AAU9RUR8_THLAR</name>
<dbReference type="FunFam" id="1.25.70.10:FF:000033">
    <property type="entry name" value="F19K23.4 protein"/>
    <property type="match status" value="1"/>
</dbReference>
<dbReference type="Gene3D" id="1.25.70.10">
    <property type="entry name" value="Transcription termination factor 3, mitochondrial"/>
    <property type="match status" value="1"/>
</dbReference>
<organism evidence="4 5">
    <name type="scientific">Thlaspi arvense</name>
    <name type="common">Field penny-cress</name>
    <dbReference type="NCBI Taxonomy" id="13288"/>
    <lineage>
        <taxon>Eukaryota</taxon>
        <taxon>Viridiplantae</taxon>
        <taxon>Streptophyta</taxon>
        <taxon>Embryophyta</taxon>
        <taxon>Tracheophyta</taxon>
        <taxon>Spermatophyta</taxon>
        <taxon>Magnoliopsida</taxon>
        <taxon>eudicotyledons</taxon>
        <taxon>Gunneridae</taxon>
        <taxon>Pentapetalae</taxon>
        <taxon>rosids</taxon>
        <taxon>malvids</taxon>
        <taxon>Brassicales</taxon>
        <taxon>Brassicaceae</taxon>
        <taxon>Thlaspideae</taxon>
        <taxon>Thlaspi</taxon>
    </lineage>
</organism>
<evidence type="ECO:0000313" key="5">
    <source>
        <dbReference type="Proteomes" id="UP000836841"/>
    </source>
</evidence>
<dbReference type="InterPro" id="IPR003690">
    <property type="entry name" value="MTERF"/>
</dbReference>
<dbReference type="Pfam" id="PF02536">
    <property type="entry name" value="mTERF"/>
    <property type="match status" value="1"/>
</dbReference>
<evidence type="ECO:0000256" key="3">
    <source>
        <dbReference type="ARBA" id="ARBA00022946"/>
    </source>
</evidence>
<evidence type="ECO:0000256" key="2">
    <source>
        <dbReference type="ARBA" id="ARBA00022472"/>
    </source>
</evidence>
<sequence>MFSLILHGRRSSIIDSQKCRNLGILVNLLQNSNPFSSATAATLRPRDDRKGNTFTVSYLVDSLGLATKLAESISTKISFEDKGVPQELLPLLLSSSCGLPVFGKDKFEESLKKVVEMGFDPKNSKFVKALRIVYALKKETIEEKVNVYKRLGFSVEDVWEMFKKWPSTLSHSEKKITQKFETFKNCGLLENEICSVLKKFPQCISASEEKIENCVETFLGLGFSRDEIAVMIKRHPACIKYSAESVKKKTEFLVKEMYWSLEALVLRPQVISYSMEKRIVPRCNVVKALMDKGLLGKGTELPSMSSVLSSTDTSFSRMYVMKHEDKEELVAELMAIFTGKKREQIKLC</sequence>
<dbReference type="Proteomes" id="UP000836841">
    <property type="component" value="Chromosome 2"/>
</dbReference>
<proteinExistence type="inferred from homology"/>